<feature type="domain" description="Nucleoporin Nup133/Nup155-like C-terminal" evidence="9">
    <location>
        <begin position="809"/>
        <end position="1193"/>
    </location>
</feature>
<comment type="similarity">
    <text evidence="2">Belongs to the nucleoporin Nup133 family.</text>
</comment>
<keyword evidence="5" id="KW-0653">Protein transport</keyword>
<dbReference type="GO" id="GO:0006606">
    <property type="term" value="P:protein import into nucleus"/>
    <property type="evidence" value="ECO:0007669"/>
    <property type="project" value="TreeGrafter"/>
</dbReference>
<dbReference type="InterPro" id="IPR014908">
    <property type="entry name" value="Nucleoporin_Nup133/Nup155_N"/>
</dbReference>
<protein>
    <submittedName>
        <fullName evidence="11">Non-repetitive/WGA-negative nucleoporin C-terminal-domain-containing protein</fullName>
    </submittedName>
</protein>
<dbReference type="InterPro" id="IPR037624">
    <property type="entry name" value="Nup133-like"/>
</dbReference>
<proteinExistence type="inferred from homology"/>
<gene>
    <name evidence="11" type="ORF">BJ322DRAFT_1133384</name>
</gene>
<keyword evidence="7" id="KW-0539">Nucleus</keyword>
<evidence type="ECO:0000259" key="10">
    <source>
        <dbReference type="Pfam" id="PF08801"/>
    </source>
</evidence>
<keyword evidence="6" id="KW-0811">Translocation</keyword>
<accession>A0A9P6HQF8</accession>
<dbReference type="OrthoDB" id="103454at2759"/>
<evidence type="ECO:0000256" key="6">
    <source>
        <dbReference type="ARBA" id="ARBA00023010"/>
    </source>
</evidence>
<dbReference type="PANTHER" id="PTHR13405:SF11">
    <property type="entry name" value="NUCLEAR PORE COMPLEX PROTEIN NUP133"/>
    <property type="match status" value="1"/>
</dbReference>
<organism evidence="11 12">
    <name type="scientific">Thelephora terrestris</name>
    <dbReference type="NCBI Taxonomy" id="56493"/>
    <lineage>
        <taxon>Eukaryota</taxon>
        <taxon>Fungi</taxon>
        <taxon>Dikarya</taxon>
        <taxon>Basidiomycota</taxon>
        <taxon>Agaricomycotina</taxon>
        <taxon>Agaricomycetes</taxon>
        <taxon>Thelephorales</taxon>
        <taxon>Thelephoraceae</taxon>
        <taxon>Thelephora</taxon>
    </lineage>
</organism>
<evidence type="ECO:0000256" key="1">
    <source>
        <dbReference type="ARBA" id="ARBA00004259"/>
    </source>
</evidence>
<keyword evidence="4" id="KW-0509">mRNA transport</keyword>
<dbReference type="EMBL" id="WIUZ02000001">
    <property type="protein sequence ID" value="KAF9792769.1"/>
    <property type="molecule type" value="Genomic_DNA"/>
</dbReference>
<dbReference type="InterPro" id="IPR007187">
    <property type="entry name" value="Nucleoporin_Nup133/Nup155_C"/>
</dbReference>
<comment type="subcellular location">
    <subcellularLocation>
        <location evidence="1">Nucleus envelope</location>
    </subcellularLocation>
</comment>
<dbReference type="PANTHER" id="PTHR13405">
    <property type="entry name" value="NUCLEAR PORE COMPLEX PROTEIN NUP133"/>
    <property type="match status" value="1"/>
</dbReference>
<dbReference type="Gene3D" id="1.20.58.1380">
    <property type="match status" value="1"/>
</dbReference>
<evidence type="ECO:0000313" key="11">
    <source>
        <dbReference type="EMBL" id="KAF9792769.1"/>
    </source>
</evidence>
<feature type="region of interest" description="Disordered" evidence="8">
    <location>
        <begin position="1"/>
        <end position="74"/>
    </location>
</feature>
<evidence type="ECO:0000256" key="8">
    <source>
        <dbReference type="SAM" id="MobiDB-lite"/>
    </source>
</evidence>
<dbReference type="GO" id="GO:0016973">
    <property type="term" value="P:poly(A)+ mRNA export from nucleus"/>
    <property type="evidence" value="ECO:0007669"/>
    <property type="project" value="TreeGrafter"/>
</dbReference>
<dbReference type="SUPFAM" id="SSF117289">
    <property type="entry name" value="Nucleoporin domain"/>
    <property type="match status" value="1"/>
</dbReference>
<evidence type="ECO:0000256" key="3">
    <source>
        <dbReference type="ARBA" id="ARBA00022448"/>
    </source>
</evidence>
<evidence type="ECO:0000256" key="4">
    <source>
        <dbReference type="ARBA" id="ARBA00022816"/>
    </source>
</evidence>
<dbReference type="Pfam" id="PF08801">
    <property type="entry name" value="Nucleoporin_N"/>
    <property type="match status" value="1"/>
</dbReference>
<name>A0A9P6HQF8_9AGAM</name>
<keyword evidence="3" id="KW-0813">Transport</keyword>
<sequence>MATFQGPTPTPRRSSRLGSRPPGYSPPVVQPRRQGRAIPGAGQSSRLPTSRLTTPARNTAPNRIPDDISVSSDGAVGMDVDEETTSLIFERAIRTETVFAKSQQLAVSFYSNLPVEVKQILKNPDFYRDPYSGDVDPLTGFALVVSAQTCFVWNHAQALSGTPTCYIFACPPSDSAPFHVLIPTGPNREPGLILASIHGELRLWGSIGIGLAGGEHYSTTELPLRSDDGELLTTLSRIDSQTFVTSTSFGRLFRLTLGSTGGKYHLTSHVFSQPHSSLSLTRIFPLWSSNSQTERGYINSVALGNATPSGREIWVAVDTRIQLWNLRFEGYEELISEEDLGESIREAIQEYTPATSRRGSGVELDVELLDIVLESSPNVVLLVSYAGTDDENSMMMSNNPRRIYALIRFSYTANVFAAECATVVPYQSTSSSGAPMHPRIQSVRGGALVAIQFGDAIALCARDTEYMDRLELRNSTDRTLGIGVLPSVGGELLVLTAATMMKVYVDMDQIAKFDPETGRATLIKSIMTQAILYGSNPDNPLNFSFPPEIDGNSLMTGAEQLSKAILESDSEIIRPNHDLNAHMMGRKDKLKFLIEFINDNAALSKMSQSSRQRLSTDAEKLHAAHQVWLRHNEFLAGGSRRSILSDAVHAYMEDIGEGHHDDFMRAFFRLRVRDIGEITSWMLPILNGVKEKATSLPALGPILAETNRIVLTILTSAIEYRKYSLDLYGVELPVHDPWTAQMRTINQVIELFELTAAVVVAHGAGSSDALTEGVIRMQLTELASVLFKCCYDRLEWLKSPQASGDSAVDRERVILGERFDLLRPQVLNTLRKLDHAQYAFQLAEDYLDFRNLASLCHTDTVYPPESNPNAARIQTYIDKFKEAFTTELYQWYIEHGELRTLFAQDRVYGEYVDKFFAENSHPNISWINDIGKHRYGAAANALFGEDRRAADLETKHLILSIGKLCQLAQMQHHDAPMDKSVLDAFDDSLDTVAVQEDLILQFSSVKPPTKAKQSFEALVENILKVKATRLAGRQANADVFKQLLRQLLRCKALSDEELVDLISLKDNDETLDDFNVALHILTKAKGLPESRQLHAFRSVWRRIYLHDDWDSIRQTMDVTDDELTEKYQNTALYATLACGPKYVLEPSRALVIPSTADIASRWPGLPPDQVEALEKDYAMESQALERLELENDFKRIRELVAQDAERF</sequence>
<comment type="caution">
    <text evidence="11">The sequence shown here is derived from an EMBL/GenBank/DDBJ whole genome shotgun (WGS) entry which is preliminary data.</text>
</comment>
<dbReference type="GO" id="GO:0000972">
    <property type="term" value="P:transcription-dependent tethering of RNA polymerase II gene DNA at nuclear periphery"/>
    <property type="evidence" value="ECO:0007669"/>
    <property type="project" value="TreeGrafter"/>
</dbReference>
<dbReference type="GO" id="GO:0017056">
    <property type="term" value="F:structural constituent of nuclear pore"/>
    <property type="evidence" value="ECO:0007669"/>
    <property type="project" value="InterPro"/>
</dbReference>
<dbReference type="GO" id="GO:0031080">
    <property type="term" value="C:nuclear pore outer ring"/>
    <property type="evidence" value="ECO:0007669"/>
    <property type="project" value="TreeGrafter"/>
</dbReference>
<dbReference type="Gene3D" id="2.130.10.10">
    <property type="entry name" value="YVTN repeat-like/Quinoprotein amine dehydrogenase"/>
    <property type="match status" value="1"/>
</dbReference>
<dbReference type="Pfam" id="PF03177">
    <property type="entry name" value="Nucleoporin_C"/>
    <property type="match status" value="1"/>
</dbReference>
<evidence type="ECO:0000259" key="9">
    <source>
        <dbReference type="Pfam" id="PF03177"/>
    </source>
</evidence>
<reference evidence="11" key="1">
    <citation type="journal article" date="2020" name="Nat. Commun.">
        <title>Large-scale genome sequencing of mycorrhizal fungi provides insights into the early evolution of symbiotic traits.</title>
        <authorList>
            <person name="Miyauchi S."/>
            <person name="Kiss E."/>
            <person name="Kuo A."/>
            <person name="Drula E."/>
            <person name="Kohler A."/>
            <person name="Sanchez-Garcia M."/>
            <person name="Morin E."/>
            <person name="Andreopoulos B."/>
            <person name="Barry K.W."/>
            <person name="Bonito G."/>
            <person name="Buee M."/>
            <person name="Carver A."/>
            <person name="Chen C."/>
            <person name="Cichocki N."/>
            <person name="Clum A."/>
            <person name="Culley D."/>
            <person name="Crous P.W."/>
            <person name="Fauchery L."/>
            <person name="Girlanda M."/>
            <person name="Hayes R.D."/>
            <person name="Keri Z."/>
            <person name="LaButti K."/>
            <person name="Lipzen A."/>
            <person name="Lombard V."/>
            <person name="Magnuson J."/>
            <person name="Maillard F."/>
            <person name="Murat C."/>
            <person name="Nolan M."/>
            <person name="Ohm R.A."/>
            <person name="Pangilinan J."/>
            <person name="Pereira M.F."/>
            <person name="Perotto S."/>
            <person name="Peter M."/>
            <person name="Pfister S."/>
            <person name="Riley R."/>
            <person name="Sitrit Y."/>
            <person name="Stielow J.B."/>
            <person name="Szollosi G."/>
            <person name="Zifcakova L."/>
            <person name="Stursova M."/>
            <person name="Spatafora J.W."/>
            <person name="Tedersoo L."/>
            <person name="Vaario L.M."/>
            <person name="Yamada A."/>
            <person name="Yan M."/>
            <person name="Wang P."/>
            <person name="Xu J."/>
            <person name="Bruns T."/>
            <person name="Baldrian P."/>
            <person name="Vilgalys R."/>
            <person name="Dunand C."/>
            <person name="Henrissat B."/>
            <person name="Grigoriev I.V."/>
            <person name="Hibbett D."/>
            <person name="Nagy L.G."/>
            <person name="Martin F.M."/>
        </authorList>
    </citation>
    <scope>NUCLEOTIDE SEQUENCE</scope>
    <source>
        <strain evidence="11">UH-Tt-Lm1</strain>
    </source>
</reference>
<keyword evidence="12" id="KW-1185">Reference proteome</keyword>
<reference evidence="11" key="2">
    <citation type="submission" date="2020-11" db="EMBL/GenBank/DDBJ databases">
        <authorList>
            <consortium name="DOE Joint Genome Institute"/>
            <person name="Kuo A."/>
            <person name="Miyauchi S."/>
            <person name="Kiss E."/>
            <person name="Drula E."/>
            <person name="Kohler A."/>
            <person name="Sanchez-Garcia M."/>
            <person name="Andreopoulos B."/>
            <person name="Barry K.W."/>
            <person name="Bonito G."/>
            <person name="Buee M."/>
            <person name="Carver A."/>
            <person name="Chen C."/>
            <person name="Cichocki N."/>
            <person name="Clum A."/>
            <person name="Culley D."/>
            <person name="Crous P.W."/>
            <person name="Fauchery L."/>
            <person name="Girlanda M."/>
            <person name="Hayes R."/>
            <person name="Keri Z."/>
            <person name="Labutti K."/>
            <person name="Lipzen A."/>
            <person name="Lombard V."/>
            <person name="Magnuson J."/>
            <person name="Maillard F."/>
            <person name="Morin E."/>
            <person name="Murat C."/>
            <person name="Nolan M."/>
            <person name="Ohm R."/>
            <person name="Pangilinan J."/>
            <person name="Pereira M."/>
            <person name="Perotto S."/>
            <person name="Peter M."/>
            <person name="Riley R."/>
            <person name="Sitrit Y."/>
            <person name="Stielow B."/>
            <person name="Szollosi G."/>
            <person name="Zifcakova L."/>
            <person name="Stursova M."/>
            <person name="Spatafora J.W."/>
            <person name="Tedersoo L."/>
            <person name="Vaario L.-M."/>
            <person name="Yamada A."/>
            <person name="Yan M."/>
            <person name="Wang P."/>
            <person name="Xu J."/>
            <person name="Bruns T."/>
            <person name="Baldrian P."/>
            <person name="Vilgalys R."/>
            <person name="Henrissat B."/>
            <person name="Grigoriev I.V."/>
            <person name="Hibbett D."/>
            <person name="Nagy L.G."/>
            <person name="Martin F.M."/>
        </authorList>
    </citation>
    <scope>NUCLEOTIDE SEQUENCE</scope>
    <source>
        <strain evidence="11">UH-Tt-Lm1</strain>
    </source>
</reference>
<evidence type="ECO:0000256" key="2">
    <source>
        <dbReference type="ARBA" id="ARBA00005569"/>
    </source>
</evidence>
<dbReference type="Proteomes" id="UP000736335">
    <property type="component" value="Unassembled WGS sequence"/>
</dbReference>
<feature type="compositionally biased region" description="Polar residues" evidence="8">
    <location>
        <begin position="42"/>
        <end position="61"/>
    </location>
</feature>
<evidence type="ECO:0000256" key="7">
    <source>
        <dbReference type="ARBA" id="ARBA00023242"/>
    </source>
</evidence>
<evidence type="ECO:0000256" key="5">
    <source>
        <dbReference type="ARBA" id="ARBA00022927"/>
    </source>
</evidence>
<dbReference type="InterPro" id="IPR015943">
    <property type="entry name" value="WD40/YVTN_repeat-like_dom_sf"/>
</dbReference>
<dbReference type="Gene3D" id="1.25.40.700">
    <property type="match status" value="1"/>
</dbReference>
<dbReference type="AlphaFoldDB" id="A0A9P6HQF8"/>
<evidence type="ECO:0000313" key="12">
    <source>
        <dbReference type="Proteomes" id="UP000736335"/>
    </source>
</evidence>
<feature type="domain" description="Nucleoporin Nup133/Nup155-like N-terminal" evidence="10">
    <location>
        <begin position="101"/>
        <end position="387"/>
    </location>
</feature>